<comment type="similarity">
    <text evidence="1">Belongs to the phosphate acetyltransferase and butyryltransferase family.</text>
</comment>
<dbReference type="PANTHER" id="PTHR43356">
    <property type="entry name" value="PHOSPHATE ACETYLTRANSFERASE"/>
    <property type="match status" value="1"/>
</dbReference>
<dbReference type="EMBL" id="JBBMRA010000001">
    <property type="protein sequence ID" value="MEM5535121.1"/>
    <property type="molecule type" value="Genomic_DNA"/>
</dbReference>
<evidence type="ECO:0000313" key="6">
    <source>
        <dbReference type="Proteomes" id="UP001449225"/>
    </source>
</evidence>
<protein>
    <submittedName>
        <fullName evidence="5">Bifunctional enoyl-CoA hydratase/phosphate acetyltransferase</fullName>
    </submittedName>
</protein>
<accession>A0ABU9TN24</accession>
<evidence type="ECO:0000313" key="5">
    <source>
        <dbReference type="EMBL" id="MEM5535121.1"/>
    </source>
</evidence>
<dbReference type="SUPFAM" id="SSF53659">
    <property type="entry name" value="Isocitrate/Isopropylmalate dehydrogenase-like"/>
    <property type="match status" value="1"/>
</dbReference>
<dbReference type="Proteomes" id="UP001449225">
    <property type="component" value="Unassembled WGS sequence"/>
</dbReference>
<dbReference type="Pfam" id="PF01515">
    <property type="entry name" value="PTA_PTB"/>
    <property type="match status" value="1"/>
</dbReference>
<feature type="domain" description="Phosphate acetyl/butaryl transferase" evidence="4">
    <location>
        <begin position="100"/>
        <end position="304"/>
    </location>
</feature>
<dbReference type="RefSeq" id="WP_082800536.1">
    <property type="nucleotide sequence ID" value="NZ_CAXBCE010000006.1"/>
</dbReference>
<keyword evidence="3" id="KW-0012">Acyltransferase</keyword>
<gene>
    <name evidence="5" type="ORF">WNY58_01835</name>
</gene>
<dbReference type="Gene3D" id="3.40.718.10">
    <property type="entry name" value="Isopropylmalate Dehydrogenase"/>
    <property type="match status" value="1"/>
</dbReference>
<sequence length="330" mass="35753">MLLFDKVPEVSMVIQEKPPLHDQLEFFIKQAEKARPIRTVVAHPVDSNSLIGAVEAAEHNLIIPTLVGPENKIRAVAEEQNLNINDFELINTEHSHAAAEIACEIVKRGEAEALMKGHLGTAELLRAVVHKIKGIRTERRLSHVFVFDIPNYHKPLIITDAAINIVPDLYCKADITQNAIDFCHALGVDVPKVAILSAVEKVKPNIQSTIDAAALCKMSDRGQITGGLLDGPLAFDNAISQQAAIDKHIVSDVSGDADILLAPDLEAANMIAKQLIYLANAKSAGIALGAKVPIILTSRADKTLARLASCALASHMVHHKNSNYEDNSDR</sequence>
<reference evidence="5 6" key="1">
    <citation type="submission" date="2024-03" db="EMBL/GenBank/DDBJ databases">
        <title>Community enrichment and isolation of bacterial strains for fucoidan degradation.</title>
        <authorList>
            <person name="Sichert A."/>
        </authorList>
    </citation>
    <scope>NUCLEOTIDE SEQUENCE [LARGE SCALE GENOMIC DNA]</scope>
    <source>
        <strain evidence="5 6">AS76</strain>
    </source>
</reference>
<organism evidence="5 6">
    <name type="scientific">Neptuniibacter pectenicola</name>
    <dbReference type="NCBI Taxonomy" id="1806669"/>
    <lineage>
        <taxon>Bacteria</taxon>
        <taxon>Pseudomonadati</taxon>
        <taxon>Pseudomonadota</taxon>
        <taxon>Gammaproteobacteria</taxon>
        <taxon>Oceanospirillales</taxon>
        <taxon>Oceanospirillaceae</taxon>
        <taxon>Neptuniibacter</taxon>
    </lineage>
</organism>
<dbReference type="NCBIfam" id="NF008852">
    <property type="entry name" value="PRK11890.1"/>
    <property type="match status" value="1"/>
</dbReference>
<comment type="caution">
    <text evidence="5">The sequence shown here is derived from an EMBL/GenBank/DDBJ whole genome shotgun (WGS) entry which is preliminary data.</text>
</comment>
<dbReference type="InterPro" id="IPR050500">
    <property type="entry name" value="Phos_Acetyltrans/Butyryltrans"/>
</dbReference>
<keyword evidence="6" id="KW-1185">Reference proteome</keyword>
<dbReference type="InterPro" id="IPR002505">
    <property type="entry name" value="PTA_PTB"/>
</dbReference>
<dbReference type="PIRSF" id="PIRSF000428">
    <property type="entry name" value="P_Ac_trans"/>
    <property type="match status" value="1"/>
</dbReference>
<evidence type="ECO:0000256" key="3">
    <source>
        <dbReference type="ARBA" id="ARBA00023315"/>
    </source>
</evidence>
<name>A0ABU9TN24_9GAMM</name>
<evidence type="ECO:0000256" key="1">
    <source>
        <dbReference type="ARBA" id="ARBA00005656"/>
    </source>
</evidence>
<dbReference type="PANTHER" id="PTHR43356:SF2">
    <property type="entry name" value="PHOSPHATE ACETYLTRANSFERASE"/>
    <property type="match status" value="1"/>
</dbReference>
<proteinExistence type="inferred from homology"/>
<dbReference type="NCBIfam" id="NF006045">
    <property type="entry name" value="PRK08190.1"/>
    <property type="match status" value="1"/>
</dbReference>
<keyword evidence="2" id="KW-0808">Transferase</keyword>
<evidence type="ECO:0000259" key="4">
    <source>
        <dbReference type="Pfam" id="PF01515"/>
    </source>
</evidence>
<dbReference type="InterPro" id="IPR012147">
    <property type="entry name" value="P_Ac_Bu_trans"/>
</dbReference>
<evidence type="ECO:0000256" key="2">
    <source>
        <dbReference type="ARBA" id="ARBA00022679"/>
    </source>
</evidence>